<evidence type="ECO:0000313" key="2">
    <source>
        <dbReference type="Proteomes" id="UP001341840"/>
    </source>
</evidence>
<feature type="non-terminal residue" evidence="1">
    <location>
        <position position="138"/>
    </location>
</feature>
<evidence type="ECO:0000313" key="1">
    <source>
        <dbReference type="EMBL" id="MED6116681.1"/>
    </source>
</evidence>
<sequence length="138" mass="15971">MSLLFAIFLVDWKTRNLKISENKEPEWISGWEQVKKLIAQWKAGKQRVVRGKQNVVQSSRDSLNKTKWTWWVCGAVALGEEAFWVGGYLEDKNNIMRCWMGNLVQTKSETQAYLMGVEEAVQFLLEEVNATEDEVTLN</sequence>
<evidence type="ECO:0008006" key="3">
    <source>
        <dbReference type="Google" id="ProtNLM"/>
    </source>
</evidence>
<comment type="caution">
    <text evidence="1">The sequence shown here is derived from an EMBL/GenBank/DDBJ whole genome shotgun (WGS) entry which is preliminary data.</text>
</comment>
<dbReference type="Proteomes" id="UP001341840">
    <property type="component" value="Unassembled WGS sequence"/>
</dbReference>
<gene>
    <name evidence="1" type="ORF">PIB30_102494</name>
</gene>
<keyword evidence="2" id="KW-1185">Reference proteome</keyword>
<name>A0ABU6QYH5_9FABA</name>
<accession>A0ABU6QYH5</accession>
<organism evidence="1 2">
    <name type="scientific">Stylosanthes scabra</name>
    <dbReference type="NCBI Taxonomy" id="79078"/>
    <lineage>
        <taxon>Eukaryota</taxon>
        <taxon>Viridiplantae</taxon>
        <taxon>Streptophyta</taxon>
        <taxon>Embryophyta</taxon>
        <taxon>Tracheophyta</taxon>
        <taxon>Spermatophyta</taxon>
        <taxon>Magnoliopsida</taxon>
        <taxon>eudicotyledons</taxon>
        <taxon>Gunneridae</taxon>
        <taxon>Pentapetalae</taxon>
        <taxon>rosids</taxon>
        <taxon>fabids</taxon>
        <taxon>Fabales</taxon>
        <taxon>Fabaceae</taxon>
        <taxon>Papilionoideae</taxon>
        <taxon>50 kb inversion clade</taxon>
        <taxon>dalbergioids sensu lato</taxon>
        <taxon>Dalbergieae</taxon>
        <taxon>Pterocarpus clade</taxon>
        <taxon>Stylosanthes</taxon>
    </lineage>
</organism>
<dbReference type="EMBL" id="JASCZI010003167">
    <property type="protein sequence ID" value="MED6116681.1"/>
    <property type="molecule type" value="Genomic_DNA"/>
</dbReference>
<reference evidence="1 2" key="1">
    <citation type="journal article" date="2023" name="Plants (Basel)">
        <title>Bridging the Gap: Combining Genomics and Transcriptomics Approaches to Understand Stylosanthes scabra, an Orphan Legume from the Brazilian Caatinga.</title>
        <authorList>
            <person name="Ferreira-Neto J.R.C."/>
            <person name="da Silva M.D."/>
            <person name="Binneck E."/>
            <person name="de Melo N.F."/>
            <person name="da Silva R.H."/>
            <person name="de Melo A.L.T.M."/>
            <person name="Pandolfi V."/>
            <person name="Bustamante F.O."/>
            <person name="Brasileiro-Vidal A.C."/>
            <person name="Benko-Iseppon A.M."/>
        </authorList>
    </citation>
    <scope>NUCLEOTIDE SEQUENCE [LARGE SCALE GENOMIC DNA]</scope>
    <source>
        <tissue evidence="1">Leaves</tissue>
    </source>
</reference>
<protein>
    <recommendedName>
        <fullName evidence="3">RNase H type-1 domain-containing protein</fullName>
    </recommendedName>
</protein>
<proteinExistence type="predicted"/>